<dbReference type="Proteomes" id="UP000317881">
    <property type="component" value="Unassembled WGS sequence"/>
</dbReference>
<proteinExistence type="predicted"/>
<accession>A0A4Y3VQY2</accession>
<name>A0A4Y3VQY2_9ACTN</name>
<gene>
    <name evidence="1" type="ORF">SSP24_50310</name>
</gene>
<keyword evidence="2" id="KW-1185">Reference proteome</keyword>
<sequence length="82" mass="9446">MYIKIFVLDVRQRMPDIVGIRNGAGADGKTDRPHSVVTDDEDMCRFVQTASLRWWVESSDYRSACKEPVGEERVQDVNDREV</sequence>
<dbReference type="EMBL" id="BJND01000038">
    <property type="protein sequence ID" value="GEC07376.1"/>
    <property type="molecule type" value="Genomic_DNA"/>
</dbReference>
<comment type="caution">
    <text evidence="1">The sequence shown here is derived from an EMBL/GenBank/DDBJ whole genome shotgun (WGS) entry which is preliminary data.</text>
</comment>
<evidence type="ECO:0000313" key="2">
    <source>
        <dbReference type="Proteomes" id="UP000317881"/>
    </source>
</evidence>
<dbReference type="AlphaFoldDB" id="A0A4Y3VQY2"/>
<protein>
    <submittedName>
        <fullName evidence="1">Uncharacterized protein</fullName>
    </submittedName>
</protein>
<evidence type="ECO:0000313" key="1">
    <source>
        <dbReference type="EMBL" id="GEC07376.1"/>
    </source>
</evidence>
<reference evidence="1 2" key="1">
    <citation type="submission" date="2019-06" db="EMBL/GenBank/DDBJ databases">
        <title>Whole genome shotgun sequence of Streptomyces spinoverrucosus NBRC 14228.</title>
        <authorList>
            <person name="Hosoyama A."/>
            <person name="Uohara A."/>
            <person name="Ohji S."/>
            <person name="Ichikawa N."/>
        </authorList>
    </citation>
    <scope>NUCLEOTIDE SEQUENCE [LARGE SCALE GENOMIC DNA]</scope>
    <source>
        <strain evidence="1 2">NBRC 14228</strain>
    </source>
</reference>
<organism evidence="1 2">
    <name type="scientific">Streptomyces spinoverrucosus</name>
    <dbReference type="NCBI Taxonomy" id="284043"/>
    <lineage>
        <taxon>Bacteria</taxon>
        <taxon>Bacillati</taxon>
        <taxon>Actinomycetota</taxon>
        <taxon>Actinomycetes</taxon>
        <taxon>Kitasatosporales</taxon>
        <taxon>Streptomycetaceae</taxon>
        <taxon>Streptomyces</taxon>
    </lineage>
</organism>